<dbReference type="PANTHER" id="PTHR43628:SF1">
    <property type="entry name" value="CHITIN SYNTHASE REGULATORY FACTOR 2-RELATED"/>
    <property type="match status" value="1"/>
</dbReference>
<dbReference type="InterPro" id="IPR006597">
    <property type="entry name" value="Sel1-like"/>
</dbReference>
<dbReference type="InterPro" id="IPR011990">
    <property type="entry name" value="TPR-like_helical_dom_sf"/>
</dbReference>
<dbReference type="AlphaFoldDB" id="A0A1J4KE57"/>
<keyword evidence="3" id="KW-1185">Reference proteome</keyword>
<feature type="compositionally biased region" description="Low complexity" evidence="1">
    <location>
        <begin position="204"/>
        <end position="215"/>
    </location>
</feature>
<gene>
    <name evidence="2" type="ORF">TRFO_04557</name>
</gene>
<dbReference type="RefSeq" id="XP_068362611.1">
    <property type="nucleotide sequence ID" value="XM_068491971.1"/>
</dbReference>
<dbReference type="Pfam" id="PF08238">
    <property type="entry name" value="Sel1"/>
    <property type="match status" value="4"/>
</dbReference>
<sequence>MSDTNIDFKIIAKASTELSADPKFAPLLNDKSVQDFLSKLKSNGKDQIIGRQTPQIVDPLLSLSVAISRSGKHREATEEVSKLICNLLKMNASAALSLTSICASYQSLVDSSPDKVVRDKCRDYKILVDEANKNSKTPEEIEKTLQQHKEEPPSQPSANNNEISKTPSNQPQTANQASKPTPNQSPRTSAQNTGPASPTAGYISSSRSQNSQLKSADVKERAEAGDAEAMFDYSQKLKKGEGYPRNRKESIKYLKLSADHGYAPAQYEYGYICFHGESGVREDYIEATKYFKMAADQQDPNGEYRYGYALYSGKGCSKDYQKAAQFMQSAADKGICGAQYFYGYFLMRGLGIAKNLEEARKYLQLAANQGDKRAKDALKQLR</sequence>
<reference evidence="2" key="1">
    <citation type="submission" date="2016-10" db="EMBL/GenBank/DDBJ databases">
        <authorList>
            <person name="Benchimol M."/>
            <person name="Almeida L.G."/>
            <person name="Vasconcelos A.T."/>
            <person name="Perreira-Neves A."/>
            <person name="Rosa I.A."/>
            <person name="Tasca T."/>
            <person name="Bogo M.R."/>
            <person name="de Souza W."/>
        </authorList>
    </citation>
    <scope>NUCLEOTIDE SEQUENCE [LARGE SCALE GENOMIC DNA]</scope>
    <source>
        <strain evidence="2">K</strain>
    </source>
</reference>
<name>A0A1J4KE57_9EUKA</name>
<protein>
    <recommendedName>
        <fullName evidence="4">Sel1 repeat family protein</fullName>
    </recommendedName>
</protein>
<evidence type="ECO:0000256" key="1">
    <source>
        <dbReference type="SAM" id="MobiDB-lite"/>
    </source>
</evidence>
<dbReference type="SUPFAM" id="SSF81901">
    <property type="entry name" value="HCP-like"/>
    <property type="match status" value="1"/>
</dbReference>
<feature type="compositionally biased region" description="Basic and acidic residues" evidence="1">
    <location>
        <begin position="135"/>
        <end position="152"/>
    </location>
</feature>
<feature type="compositionally biased region" description="Polar residues" evidence="1">
    <location>
        <begin position="156"/>
        <end position="196"/>
    </location>
</feature>
<feature type="region of interest" description="Disordered" evidence="1">
    <location>
        <begin position="135"/>
        <end position="221"/>
    </location>
</feature>
<dbReference type="InterPro" id="IPR052945">
    <property type="entry name" value="Mitotic_Regulator"/>
</dbReference>
<dbReference type="Gene3D" id="1.25.40.10">
    <property type="entry name" value="Tetratricopeptide repeat domain"/>
    <property type="match status" value="1"/>
</dbReference>
<evidence type="ECO:0000313" key="3">
    <source>
        <dbReference type="Proteomes" id="UP000179807"/>
    </source>
</evidence>
<accession>A0A1J4KE57</accession>
<dbReference type="SMART" id="SM00671">
    <property type="entry name" value="SEL1"/>
    <property type="match status" value="4"/>
</dbReference>
<dbReference type="Proteomes" id="UP000179807">
    <property type="component" value="Unassembled WGS sequence"/>
</dbReference>
<comment type="caution">
    <text evidence="2">The sequence shown here is derived from an EMBL/GenBank/DDBJ whole genome shotgun (WGS) entry which is preliminary data.</text>
</comment>
<dbReference type="OrthoDB" id="272077at2759"/>
<dbReference type="GeneID" id="94826675"/>
<evidence type="ECO:0008006" key="4">
    <source>
        <dbReference type="Google" id="ProtNLM"/>
    </source>
</evidence>
<dbReference type="EMBL" id="MLAK01000638">
    <property type="protein sequence ID" value="OHT09475.1"/>
    <property type="molecule type" value="Genomic_DNA"/>
</dbReference>
<organism evidence="2 3">
    <name type="scientific">Tritrichomonas foetus</name>
    <dbReference type="NCBI Taxonomy" id="1144522"/>
    <lineage>
        <taxon>Eukaryota</taxon>
        <taxon>Metamonada</taxon>
        <taxon>Parabasalia</taxon>
        <taxon>Tritrichomonadida</taxon>
        <taxon>Tritrichomonadidae</taxon>
        <taxon>Tritrichomonas</taxon>
    </lineage>
</organism>
<dbReference type="VEuPathDB" id="TrichDB:TRFO_04557"/>
<dbReference type="PANTHER" id="PTHR43628">
    <property type="entry name" value="ACTIVATOR OF C KINASE PROTEIN 1-RELATED"/>
    <property type="match status" value="1"/>
</dbReference>
<evidence type="ECO:0000313" key="2">
    <source>
        <dbReference type="EMBL" id="OHT09475.1"/>
    </source>
</evidence>
<proteinExistence type="predicted"/>